<evidence type="ECO:0000313" key="15">
    <source>
        <dbReference type="EMBL" id="KAK4023728.1"/>
    </source>
</evidence>
<keyword evidence="7" id="KW-0406">Ion transport</keyword>
<name>A0ABR0AFG0_9CRUS</name>
<protein>
    <recommendedName>
        <fullName evidence="14">Ionotropic glutamate receptor L-glutamate and glycine-binding domain-containing protein</fullName>
    </recommendedName>
</protein>
<dbReference type="SMART" id="SM00918">
    <property type="entry name" value="Lig_chan-Glu_bd"/>
    <property type="match status" value="1"/>
</dbReference>
<evidence type="ECO:0000256" key="13">
    <source>
        <dbReference type="SAM" id="Phobius"/>
    </source>
</evidence>
<dbReference type="InterPro" id="IPR052192">
    <property type="entry name" value="Insect_Ionotropic_Sensory_Rcpt"/>
</dbReference>
<keyword evidence="16" id="KW-1185">Reference proteome</keyword>
<dbReference type="Pfam" id="PF00060">
    <property type="entry name" value="Lig_chan"/>
    <property type="match status" value="1"/>
</dbReference>
<accession>A0ABR0AFG0</accession>
<dbReference type="Gene3D" id="1.10.287.70">
    <property type="match status" value="1"/>
</dbReference>
<keyword evidence="12" id="KW-0407">Ion channel</keyword>
<dbReference type="PANTHER" id="PTHR42643:SF24">
    <property type="entry name" value="IONOTROPIC RECEPTOR 60A"/>
    <property type="match status" value="1"/>
</dbReference>
<organism evidence="15 16">
    <name type="scientific">Daphnia magna</name>
    <dbReference type="NCBI Taxonomy" id="35525"/>
    <lineage>
        <taxon>Eukaryota</taxon>
        <taxon>Metazoa</taxon>
        <taxon>Ecdysozoa</taxon>
        <taxon>Arthropoda</taxon>
        <taxon>Crustacea</taxon>
        <taxon>Branchiopoda</taxon>
        <taxon>Diplostraca</taxon>
        <taxon>Cladocera</taxon>
        <taxon>Anomopoda</taxon>
        <taxon>Daphniidae</taxon>
        <taxon>Daphnia</taxon>
    </lineage>
</organism>
<dbReference type="EMBL" id="JAOYFB010000037">
    <property type="protein sequence ID" value="KAK4023728.1"/>
    <property type="molecule type" value="Genomic_DNA"/>
</dbReference>
<dbReference type="Proteomes" id="UP001234178">
    <property type="component" value="Unassembled WGS sequence"/>
</dbReference>
<proteinExistence type="inferred from homology"/>
<feature type="transmembrane region" description="Helical" evidence="13">
    <location>
        <begin position="245"/>
        <end position="262"/>
    </location>
</feature>
<evidence type="ECO:0000256" key="2">
    <source>
        <dbReference type="ARBA" id="ARBA00008685"/>
    </source>
</evidence>
<evidence type="ECO:0000256" key="12">
    <source>
        <dbReference type="ARBA" id="ARBA00023303"/>
    </source>
</evidence>
<feature type="transmembrane region" description="Helical" evidence="13">
    <location>
        <begin position="269"/>
        <end position="289"/>
    </location>
</feature>
<sequence length="500" mass="56671">MVDGAVGKWIYLHLEKFKLTYCFVDEFVNDRLGFKGPARSNSPYINSWTVVKQPTLMMQILHFFNVLLLVNAHQPFMKFGMLEKPPMFMRKNSTVAGDNLYDGIWIDMIEWLSLHLNFKYEIIFVNNAVGRPQTLNGSGSWSGASGRLLRGDFDVLGPPVLMSFARNRVFHSVGVVEDEQSALLTPALTEMSSILSSIKPFQPMVWLLILISLLSAAICFAASSPSNDDRSFWYKRLRISRIGNYVFYTTAILTNQGSVFALPKFKSKLPFRLTAGVWCLFAFVMVNVYCSTLTSHITARKMSTPPAGSIEVMEEGVLSYLVIDDSFGRELILGATSGPLKKLGDVFRRHPENFVPDQETGFRKVASGCCAFSDFVSYFNYRIGKDFQETGKCRVHMGKPIKGYGFNGLLIRKDNSYRDTINQGLLELYQTGLVDYWRKKQAGRGSPVCQSQSKKKSKVLRSLNLRQDLITAFFILGIGVSISFIVFLTEQYRRFKCKYR</sequence>
<evidence type="ECO:0000256" key="3">
    <source>
        <dbReference type="ARBA" id="ARBA00022448"/>
    </source>
</evidence>
<evidence type="ECO:0000256" key="4">
    <source>
        <dbReference type="ARBA" id="ARBA00022475"/>
    </source>
</evidence>
<reference evidence="15 16" key="1">
    <citation type="journal article" date="2023" name="Nucleic Acids Res.">
        <title>The hologenome of Daphnia magna reveals possible DNA methylation and microbiome-mediated evolution of the host genome.</title>
        <authorList>
            <person name="Chaturvedi A."/>
            <person name="Li X."/>
            <person name="Dhandapani V."/>
            <person name="Marshall H."/>
            <person name="Kissane S."/>
            <person name="Cuenca-Cambronero M."/>
            <person name="Asole G."/>
            <person name="Calvet F."/>
            <person name="Ruiz-Romero M."/>
            <person name="Marangio P."/>
            <person name="Guigo R."/>
            <person name="Rago D."/>
            <person name="Mirbahai L."/>
            <person name="Eastwood N."/>
            <person name="Colbourne J.K."/>
            <person name="Zhou J."/>
            <person name="Mallon E."/>
            <person name="Orsini L."/>
        </authorList>
    </citation>
    <scope>NUCLEOTIDE SEQUENCE [LARGE SCALE GENOMIC DNA]</scope>
    <source>
        <strain evidence="15">LRV0_1</strain>
    </source>
</reference>
<dbReference type="InterPro" id="IPR001320">
    <property type="entry name" value="Iontro_rcpt_C"/>
</dbReference>
<evidence type="ECO:0000256" key="9">
    <source>
        <dbReference type="ARBA" id="ARBA00023170"/>
    </source>
</evidence>
<evidence type="ECO:0000313" key="16">
    <source>
        <dbReference type="Proteomes" id="UP001234178"/>
    </source>
</evidence>
<evidence type="ECO:0000256" key="5">
    <source>
        <dbReference type="ARBA" id="ARBA00022692"/>
    </source>
</evidence>
<dbReference type="InterPro" id="IPR019594">
    <property type="entry name" value="Glu/Gly-bd"/>
</dbReference>
<dbReference type="PANTHER" id="PTHR42643">
    <property type="entry name" value="IONOTROPIC RECEPTOR 20A-RELATED"/>
    <property type="match status" value="1"/>
</dbReference>
<dbReference type="Pfam" id="PF10613">
    <property type="entry name" value="Lig_chan-Glu_bd"/>
    <property type="match status" value="1"/>
</dbReference>
<evidence type="ECO:0000256" key="6">
    <source>
        <dbReference type="ARBA" id="ARBA00022989"/>
    </source>
</evidence>
<feature type="transmembrane region" description="Helical" evidence="13">
    <location>
        <begin position="469"/>
        <end position="488"/>
    </location>
</feature>
<keyword evidence="9" id="KW-0675">Receptor</keyword>
<evidence type="ECO:0000256" key="7">
    <source>
        <dbReference type="ARBA" id="ARBA00023065"/>
    </source>
</evidence>
<keyword evidence="6 13" id="KW-1133">Transmembrane helix</keyword>
<evidence type="ECO:0000256" key="8">
    <source>
        <dbReference type="ARBA" id="ARBA00023136"/>
    </source>
</evidence>
<evidence type="ECO:0000256" key="1">
    <source>
        <dbReference type="ARBA" id="ARBA00004651"/>
    </source>
</evidence>
<feature type="domain" description="Ionotropic glutamate receptor L-glutamate and glycine-binding" evidence="14">
    <location>
        <begin position="86"/>
        <end position="150"/>
    </location>
</feature>
<comment type="subcellular location">
    <subcellularLocation>
        <location evidence="1">Cell membrane</location>
        <topology evidence="1">Multi-pass membrane protein</topology>
    </subcellularLocation>
</comment>
<evidence type="ECO:0000256" key="10">
    <source>
        <dbReference type="ARBA" id="ARBA00023180"/>
    </source>
</evidence>
<dbReference type="SUPFAM" id="SSF53850">
    <property type="entry name" value="Periplasmic binding protein-like II"/>
    <property type="match status" value="1"/>
</dbReference>
<gene>
    <name evidence="15" type="ORF">OUZ56_009128</name>
</gene>
<comment type="caution">
    <text evidence="15">The sequence shown here is derived from an EMBL/GenBank/DDBJ whole genome shotgun (WGS) entry which is preliminary data.</text>
</comment>
<evidence type="ECO:0000259" key="14">
    <source>
        <dbReference type="SMART" id="SM00918"/>
    </source>
</evidence>
<keyword evidence="8 13" id="KW-0472">Membrane</keyword>
<keyword evidence="10" id="KW-0325">Glycoprotein</keyword>
<comment type="similarity">
    <text evidence="2">Belongs to the glutamate-gated ion channel (TC 1.A.10.1) family.</text>
</comment>
<keyword evidence="3" id="KW-0813">Transport</keyword>
<keyword evidence="11" id="KW-1071">Ligand-gated ion channel</keyword>
<dbReference type="Gene3D" id="3.40.190.10">
    <property type="entry name" value="Periplasmic binding protein-like II"/>
    <property type="match status" value="1"/>
</dbReference>
<evidence type="ECO:0000256" key="11">
    <source>
        <dbReference type="ARBA" id="ARBA00023286"/>
    </source>
</evidence>
<feature type="transmembrane region" description="Helical" evidence="13">
    <location>
        <begin position="205"/>
        <end position="225"/>
    </location>
</feature>
<keyword evidence="5 13" id="KW-0812">Transmembrane</keyword>
<keyword evidence="4" id="KW-1003">Cell membrane</keyword>